<keyword evidence="12" id="KW-0175">Coiled coil</keyword>
<dbReference type="Gene3D" id="4.10.80.40">
    <property type="entry name" value="succinate dehydrogenase protein domain"/>
    <property type="match status" value="1"/>
</dbReference>
<sequence length="558" mass="61600">MITHDVVVIGGGLSGLRCAIELHERGVDVAIVSKVPLIRSHSGAAQGGINASIGSDDSWESHAFDTVKGSDYLADQDTVEILCKEAPDRVLEMEHWGTNFSRKDDGTIAQRPFGGAGFPRTCYAGDRTGHNILHTLHERILRAGIKVYREWLVTRLVIEDDRCLGFVAMDLLNSELEVFKTKATVLATGGYGRIYQKSTNAIINKGFGISLAYRAGVPLQDMEFVQFHPTTLWGTNILITEGARGEGGYLYNKDHERFMKDYASSSMELAPRDIVARSIQQEIDEGRAFPGGYVHLDITHLGKDLIEERLGGIRQICIDFAGIDPVEEPIPVQPGQHYSMGGISSNKDGATPASGLYAVGECACISVHGANRLGGNSLLDTVVFGRRAGVHAADYVTSLGETSDDPLTQALDSEKTAISEMMGNDGESYSSISEELKRTMQENVGVFREKKELEKAVEDVKKLEARARSLKVRTEAREFNLELLNAIELKGMLDLAHVIALGALVREESRGAHYRTDFLERDDKNWLKHTLAYLTPEGPRLEYKDVNITIFQPQRRTY</sequence>
<feature type="domain" description="Fumarate reductase/succinate dehydrogenase flavoprotein-like C-terminal" evidence="14">
    <location>
        <begin position="434"/>
        <end position="558"/>
    </location>
</feature>
<dbReference type="Pfam" id="PF02910">
    <property type="entry name" value="Succ_DH_flav_C"/>
    <property type="match status" value="1"/>
</dbReference>
<dbReference type="SUPFAM" id="SSF51905">
    <property type="entry name" value="FAD/NAD(P)-binding domain"/>
    <property type="match status" value="1"/>
</dbReference>
<dbReference type="Pfam" id="PF00890">
    <property type="entry name" value="FAD_binding_2"/>
    <property type="match status" value="1"/>
</dbReference>
<evidence type="ECO:0000256" key="4">
    <source>
        <dbReference type="ARBA" id="ARBA00012792"/>
    </source>
</evidence>
<dbReference type="Gene3D" id="3.50.50.60">
    <property type="entry name" value="FAD/NAD(P)-binding domain"/>
    <property type="match status" value="1"/>
</dbReference>
<gene>
    <name evidence="15" type="ORF">SAMN04488587_1496</name>
</gene>
<organism evidence="15 16">
    <name type="scientific">Methanococcoides vulcani</name>
    <dbReference type="NCBI Taxonomy" id="1353158"/>
    <lineage>
        <taxon>Archaea</taxon>
        <taxon>Methanobacteriati</taxon>
        <taxon>Methanobacteriota</taxon>
        <taxon>Stenosarchaea group</taxon>
        <taxon>Methanomicrobia</taxon>
        <taxon>Methanosarcinales</taxon>
        <taxon>Methanosarcinaceae</taxon>
        <taxon>Methanococcoides</taxon>
    </lineage>
</organism>
<keyword evidence="16" id="KW-1185">Reference proteome</keyword>
<dbReference type="InterPro" id="IPR015939">
    <property type="entry name" value="Fum_Rdtase/Succ_DH_flav-like_C"/>
</dbReference>
<evidence type="ECO:0000256" key="12">
    <source>
        <dbReference type="SAM" id="Coils"/>
    </source>
</evidence>
<evidence type="ECO:0000313" key="15">
    <source>
        <dbReference type="EMBL" id="SES90630.1"/>
    </source>
</evidence>
<evidence type="ECO:0000256" key="10">
    <source>
        <dbReference type="ARBA" id="ARBA00023136"/>
    </source>
</evidence>
<dbReference type="InterPro" id="IPR014006">
    <property type="entry name" value="Succ_Dhase_FrdA_Gneg"/>
</dbReference>
<dbReference type="SUPFAM" id="SSF46977">
    <property type="entry name" value="Succinate dehydrogenase/fumarate reductase flavoprotein C-terminal domain"/>
    <property type="match status" value="1"/>
</dbReference>
<keyword evidence="7" id="KW-0274">FAD</keyword>
<evidence type="ECO:0000256" key="6">
    <source>
        <dbReference type="ARBA" id="ARBA00022630"/>
    </source>
</evidence>
<dbReference type="GO" id="GO:0008177">
    <property type="term" value="F:succinate dehydrogenase (quinone) activity"/>
    <property type="evidence" value="ECO:0007669"/>
    <property type="project" value="UniProtKB-EC"/>
</dbReference>
<dbReference type="InterPro" id="IPR003953">
    <property type="entry name" value="FAD-dep_OxRdtase_2_FAD-bd"/>
</dbReference>
<evidence type="ECO:0000256" key="3">
    <source>
        <dbReference type="ARBA" id="ARBA00008040"/>
    </source>
</evidence>
<evidence type="ECO:0000256" key="8">
    <source>
        <dbReference type="ARBA" id="ARBA00022982"/>
    </source>
</evidence>
<feature type="active site" description="Proton acceptor" evidence="11">
    <location>
        <position position="272"/>
    </location>
</feature>
<evidence type="ECO:0000256" key="11">
    <source>
        <dbReference type="PIRSR" id="PIRSR000171-1"/>
    </source>
</evidence>
<dbReference type="FunFam" id="4.10.80.40:FF:000003">
    <property type="entry name" value="Fumarate reductase flavoprotein subunit"/>
    <property type="match status" value="1"/>
</dbReference>
<dbReference type="Gene3D" id="3.90.700.10">
    <property type="entry name" value="Succinate dehydrogenase/fumarate reductase flavoprotein, catalytic domain"/>
    <property type="match status" value="1"/>
</dbReference>
<comment type="subcellular location">
    <subcellularLocation>
        <location evidence="2">Membrane</location>
        <topology evidence="2">Peripheral membrane protein</topology>
    </subcellularLocation>
</comment>
<feature type="coiled-coil region" evidence="12">
    <location>
        <begin position="446"/>
        <end position="473"/>
    </location>
</feature>
<dbReference type="FunFam" id="3.90.700.10:FF:000001">
    <property type="entry name" value="Mitochondrial succinate dehydrogenase flavoprotein subunit"/>
    <property type="match status" value="1"/>
</dbReference>
<evidence type="ECO:0000256" key="5">
    <source>
        <dbReference type="ARBA" id="ARBA00022448"/>
    </source>
</evidence>
<dbReference type="NCBIfam" id="TIGR01812">
    <property type="entry name" value="sdhA_frdA_Gneg"/>
    <property type="match status" value="1"/>
</dbReference>
<keyword evidence="5" id="KW-0813">Transport</keyword>
<keyword evidence="8" id="KW-0249">Electron transport</keyword>
<reference evidence="16" key="1">
    <citation type="submission" date="2016-10" db="EMBL/GenBank/DDBJ databases">
        <authorList>
            <person name="Varghese N."/>
            <person name="Submissions S."/>
        </authorList>
    </citation>
    <scope>NUCLEOTIDE SEQUENCE [LARGE SCALE GENOMIC DNA]</scope>
    <source>
        <strain evidence="16">SLH 33</strain>
    </source>
</reference>
<dbReference type="EMBL" id="FOHQ01000004">
    <property type="protein sequence ID" value="SES90630.1"/>
    <property type="molecule type" value="Genomic_DNA"/>
</dbReference>
<evidence type="ECO:0000256" key="1">
    <source>
        <dbReference type="ARBA" id="ARBA00001974"/>
    </source>
</evidence>
<evidence type="ECO:0000256" key="7">
    <source>
        <dbReference type="ARBA" id="ARBA00022827"/>
    </source>
</evidence>
<comment type="similarity">
    <text evidence="3">Belongs to the FAD-dependent oxidoreductase 2 family. FRD/SDH subfamily.</text>
</comment>
<dbReference type="InterPro" id="IPR003952">
    <property type="entry name" value="FRD_SDH_FAD_BS"/>
</dbReference>
<dbReference type="PIRSF" id="PIRSF000171">
    <property type="entry name" value="SDHA_APRA_LASPO"/>
    <property type="match status" value="1"/>
</dbReference>
<name>A0A1I0A908_9EURY</name>
<dbReference type="PANTHER" id="PTHR11632:SF51">
    <property type="entry name" value="SUCCINATE DEHYDROGENASE [UBIQUINONE] FLAVOPROTEIN SUBUNIT, MITOCHONDRIAL"/>
    <property type="match status" value="1"/>
</dbReference>
<dbReference type="STRING" id="1353158.SAMN04488587_1496"/>
<dbReference type="SUPFAM" id="SSF56425">
    <property type="entry name" value="Succinate dehydrogenase/fumarate reductase flavoprotein, catalytic domain"/>
    <property type="match status" value="1"/>
</dbReference>
<feature type="domain" description="FAD-dependent oxidoreductase 2 FAD-binding" evidence="13">
    <location>
        <begin position="5"/>
        <end position="378"/>
    </location>
</feature>
<dbReference type="Proteomes" id="UP000243338">
    <property type="component" value="Unassembled WGS sequence"/>
</dbReference>
<proteinExistence type="inferred from homology"/>
<dbReference type="GO" id="GO:0009061">
    <property type="term" value="P:anaerobic respiration"/>
    <property type="evidence" value="ECO:0007669"/>
    <property type="project" value="TreeGrafter"/>
</dbReference>
<evidence type="ECO:0000256" key="2">
    <source>
        <dbReference type="ARBA" id="ARBA00004170"/>
    </source>
</evidence>
<dbReference type="GO" id="GO:0022900">
    <property type="term" value="P:electron transport chain"/>
    <property type="evidence" value="ECO:0007669"/>
    <property type="project" value="InterPro"/>
</dbReference>
<dbReference type="Gene3D" id="1.20.58.100">
    <property type="entry name" value="Fumarate reductase/succinate dehydrogenase flavoprotein-like, C-terminal domain"/>
    <property type="match status" value="1"/>
</dbReference>
<dbReference type="PRINTS" id="PR00368">
    <property type="entry name" value="FADPNR"/>
</dbReference>
<protein>
    <recommendedName>
        <fullName evidence="4">succinate dehydrogenase</fullName>
        <ecNumber evidence="4">1.3.5.1</ecNumber>
    </recommendedName>
</protein>
<dbReference type="PRINTS" id="PR00411">
    <property type="entry name" value="PNDRDTASEI"/>
</dbReference>
<dbReference type="PROSITE" id="PS00504">
    <property type="entry name" value="FRD_SDH_FAD_BINDING"/>
    <property type="match status" value="1"/>
</dbReference>
<keyword evidence="9" id="KW-0560">Oxidoreductase</keyword>
<evidence type="ECO:0000259" key="13">
    <source>
        <dbReference type="Pfam" id="PF00890"/>
    </source>
</evidence>
<evidence type="ECO:0000259" key="14">
    <source>
        <dbReference type="Pfam" id="PF02910"/>
    </source>
</evidence>
<accession>A0A1I0A908</accession>
<evidence type="ECO:0000313" key="16">
    <source>
        <dbReference type="Proteomes" id="UP000243338"/>
    </source>
</evidence>
<dbReference type="EC" id="1.3.5.1" evidence="4"/>
<dbReference type="GO" id="GO:0050660">
    <property type="term" value="F:flavin adenine dinucleotide binding"/>
    <property type="evidence" value="ECO:0007669"/>
    <property type="project" value="InterPro"/>
</dbReference>
<evidence type="ECO:0000256" key="9">
    <source>
        <dbReference type="ARBA" id="ARBA00023002"/>
    </source>
</evidence>
<dbReference type="InterPro" id="IPR030664">
    <property type="entry name" value="SdhA/FrdA/AprA"/>
</dbReference>
<dbReference type="OrthoDB" id="23539at2157"/>
<dbReference type="AlphaFoldDB" id="A0A1I0A908"/>
<keyword evidence="10" id="KW-0472">Membrane</keyword>
<dbReference type="GO" id="GO:0009055">
    <property type="term" value="F:electron transfer activity"/>
    <property type="evidence" value="ECO:0007669"/>
    <property type="project" value="TreeGrafter"/>
</dbReference>
<dbReference type="InterPro" id="IPR036188">
    <property type="entry name" value="FAD/NAD-bd_sf"/>
</dbReference>
<comment type="cofactor">
    <cofactor evidence="1">
        <name>FAD</name>
        <dbReference type="ChEBI" id="CHEBI:57692"/>
    </cofactor>
</comment>
<dbReference type="PANTHER" id="PTHR11632">
    <property type="entry name" value="SUCCINATE DEHYDROGENASE 2 FLAVOPROTEIN SUBUNIT"/>
    <property type="match status" value="1"/>
</dbReference>
<dbReference type="InterPro" id="IPR037099">
    <property type="entry name" value="Fum_R/Succ_DH_flav-like_C_sf"/>
</dbReference>
<keyword evidence="6" id="KW-0285">Flavoprotein</keyword>
<dbReference type="InterPro" id="IPR027477">
    <property type="entry name" value="Succ_DH/fumarate_Rdtase_cat_sf"/>
</dbReference>
<dbReference type="RefSeq" id="WP_091689992.1">
    <property type="nucleotide sequence ID" value="NZ_CAAGSJ010000002.1"/>
</dbReference>
<dbReference type="GO" id="GO:0005886">
    <property type="term" value="C:plasma membrane"/>
    <property type="evidence" value="ECO:0007669"/>
    <property type="project" value="TreeGrafter"/>
</dbReference>